<dbReference type="Pfam" id="PF00486">
    <property type="entry name" value="Trans_reg_C"/>
    <property type="match status" value="1"/>
</dbReference>
<evidence type="ECO:0000256" key="3">
    <source>
        <dbReference type="ARBA" id="ARBA00023125"/>
    </source>
</evidence>
<dbReference type="InterPro" id="IPR011990">
    <property type="entry name" value="TPR-like_helical_dom_sf"/>
</dbReference>
<evidence type="ECO:0000256" key="1">
    <source>
        <dbReference type="ARBA" id="ARBA00005820"/>
    </source>
</evidence>
<keyword evidence="3 5" id="KW-0238">DNA-binding</keyword>
<feature type="domain" description="OmpR/PhoB-type" evidence="6">
    <location>
        <begin position="1"/>
        <end position="94"/>
    </location>
</feature>
<evidence type="ECO:0000259" key="6">
    <source>
        <dbReference type="PROSITE" id="PS51755"/>
    </source>
</evidence>
<dbReference type="GO" id="GO:0003677">
    <property type="term" value="F:DNA binding"/>
    <property type="evidence" value="ECO:0007669"/>
    <property type="project" value="UniProtKB-UniRule"/>
</dbReference>
<accession>A0A1G9QX58</accession>
<evidence type="ECO:0000256" key="5">
    <source>
        <dbReference type="PROSITE-ProRule" id="PRU01091"/>
    </source>
</evidence>
<sequence>MFRALGMLQVDADDGETIRIPARKQRTLLCALVLHANEWTPVARLVETVWPRHQPPSARGNLKTYVHHLRRVLPRRRGGGERLSSRPGDYQLRLDRGELDAWVFEDLLAEGRRALAAGQNALAATLLEDALRLWRGRPFCELATATADAYVARLEEQRWSAREDVLAARLALGQHRECVEGLRQLLTEQPLREHLWCQLLWALYLGGRRADALAAYRTVRELLISELGIEPGEELQRTHQEILLSTPRAEWQGAAHSPIYRATAAIFTPTGAHPAN</sequence>
<evidence type="ECO:0000313" key="7">
    <source>
        <dbReference type="EMBL" id="SDM15622.1"/>
    </source>
</evidence>
<dbReference type="Gene3D" id="1.25.40.10">
    <property type="entry name" value="Tetratricopeptide repeat domain"/>
    <property type="match status" value="1"/>
</dbReference>
<evidence type="ECO:0000256" key="2">
    <source>
        <dbReference type="ARBA" id="ARBA00023015"/>
    </source>
</evidence>
<dbReference type="InterPro" id="IPR005158">
    <property type="entry name" value="BTAD"/>
</dbReference>
<dbReference type="SUPFAM" id="SSF48452">
    <property type="entry name" value="TPR-like"/>
    <property type="match status" value="1"/>
</dbReference>
<protein>
    <submittedName>
        <fullName evidence="7">DNA-binding transcriptional activator of the SARP family</fullName>
    </submittedName>
</protein>
<keyword evidence="2" id="KW-0805">Transcription regulation</keyword>
<gene>
    <name evidence="7" type="ORF">SAMN04489726_0067</name>
</gene>
<dbReference type="EMBL" id="LT629701">
    <property type="protein sequence ID" value="SDM15622.1"/>
    <property type="molecule type" value="Genomic_DNA"/>
</dbReference>
<feature type="DNA-binding region" description="OmpR/PhoB-type" evidence="5">
    <location>
        <begin position="1"/>
        <end position="94"/>
    </location>
</feature>
<dbReference type="PROSITE" id="PS51755">
    <property type="entry name" value="OMPR_PHOB"/>
    <property type="match status" value="1"/>
</dbReference>
<dbReference type="eggNOG" id="COG3629">
    <property type="taxonomic scope" value="Bacteria"/>
</dbReference>
<evidence type="ECO:0000256" key="4">
    <source>
        <dbReference type="ARBA" id="ARBA00023163"/>
    </source>
</evidence>
<dbReference type="SUPFAM" id="SSF46894">
    <property type="entry name" value="C-terminal effector domain of the bipartite response regulators"/>
    <property type="match status" value="1"/>
</dbReference>
<dbReference type="STRING" id="211114.SAMN04489726_0067"/>
<evidence type="ECO:0000313" key="8">
    <source>
        <dbReference type="Proteomes" id="UP000183376"/>
    </source>
</evidence>
<dbReference type="Proteomes" id="UP000183376">
    <property type="component" value="Chromosome I"/>
</dbReference>
<dbReference type="InterPro" id="IPR016032">
    <property type="entry name" value="Sig_transdc_resp-reg_C-effctor"/>
</dbReference>
<dbReference type="RefSeq" id="WP_162184892.1">
    <property type="nucleotide sequence ID" value="NZ_JOEF01000022.1"/>
</dbReference>
<dbReference type="InterPro" id="IPR036388">
    <property type="entry name" value="WH-like_DNA-bd_sf"/>
</dbReference>
<proteinExistence type="inferred from homology"/>
<dbReference type="Gene3D" id="1.10.10.10">
    <property type="entry name" value="Winged helix-like DNA-binding domain superfamily/Winged helix DNA-binding domain"/>
    <property type="match status" value="1"/>
</dbReference>
<reference evidence="7 8" key="1">
    <citation type="submission" date="2016-10" db="EMBL/GenBank/DDBJ databases">
        <authorList>
            <person name="de Groot N.N."/>
        </authorList>
    </citation>
    <scope>NUCLEOTIDE SEQUENCE [LARGE SCALE GENOMIC DNA]</scope>
    <source>
        <strain evidence="7 8">DSM 44149</strain>
    </source>
</reference>
<comment type="similarity">
    <text evidence="1">Belongs to the AfsR/DnrI/RedD regulatory family.</text>
</comment>
<keyword evidence="8" id="KW-1185">Reference proteome</keyword>
<dbReference type="SMART" id="SM00862">
    <property type="entry name" value="Trans_reg_C"/>
    <property type="match status" value="1"/>
</dbReference>
<dbReference type="PANTHER" id="PTHR35807:SF1">
    <property type="entry name" value="TRANSCRIPTIONAL REGULATOR REDD"/>
    <property type="match status" value="1"/>
</dbReference>
<dbReference type="PANTHER" id="PTHR35807">
    <property type="entry name" value="TRANSCRIPTIONAL REGULATOR REDD-RELATED"/>
    <property type="match status" value="1"/>
</dbReference>
<dbReference type="GO" id="GO:0000160">
    <property type="term" value="P:phosphorelay signal transduction system"/>
    <property type="evidence" value="ECO:0007669"/>
    <property type="project" value="InterPro"/>
</dbReference>
<dbReference type="AlphaFoldDB" id="A0A1G9QX58"/>
<organism evidence="7 8">
    <name type="scientific">Allokutzneria albata</name>
    <name type="common">Kibdelosporangium albatum</name>
    <dbReference type="NCBI Taxonomy" id="211114"/>
    <lineage>
        <taxon>Bacteria</taxon>
        <taxon>Bacillati</taxon>
        <taxon>Actinomycetota</taxon>
        <taxon>Actinomycetes</taxon>
        <taxon>Pseudonocardiales</taxon>
        <taxon>Pseudonocardiaceae</taxon>
        <taxon>Allokutzneria</taxon>
    </lineage>
</organism>
<dbReference type="InterPro" id="IPR001867">
    <property type="entry name" value="OmpR/PhoB-type_DNA-bd"/>
</dbReference>
<name>A0A1G9QX58_ALLAB</name>
<dbReference type="InterPro" id="IPR051677">
    <property type="entry name" value="AfsR-DnrI-RedD_regulator"/>
</dbReference>
<dbReference type="CDD" id="cd15831">
    <property type="entry name" value="BTAD"/>
    <property type="match status" value="1"/>
</dbReference>
<dbReference type="SMART" id="SM01043">
    <property type="entry name" value="BTAD"/>
    <property type="match status" value="1"/>
</dbReference>
<dbReference type="Pfam" id="PF03704">
    <property type="entry name" value="BTAD"/>
    <property type="match status" value="1"/>
</dbReference>
<dbReference type="GO" id="GO:0006355">
    <property type="term" value="P:regulation of DNA-templated transcription"/>
    <property type="evidence" value="ECO:0007669"/>
    <property type="project" value="InterPro"/>
</dbReference>
<keyword evidence="4" id="KW-0804">Transcription</keyword>